<dbReference type="InterPro" id="IPR013783">
    <property type="entry name" value="Ig-like_fold"/>
</dbReference>
<dbReference type="Proteomes" id="UP000475862">
    <property type="component" value="Unassembled WGS sequence"/>
</dbReference>
<dbReference type="PANTHER" id="PTHR46348">
    <property type="entry name" value="DELETED IN LUNG AND ESOPHAGEAL CANCER PROTEIN 1"/>
    <property type="match status" value="1"/>
</dbReference>
<accession>A0A6G0TRR7</accession>
<dbReference type="Gene3D" id="2.60.40.10">
    <property type="entry name" value="Immunoglobulins"/>
    <property type="match status" value="1"/>
</dbReference>
<keyword evidence="1" id="KW-0175">Coiled coil</keyword>
<dbReference type="PANTHER" id="PTHR46348:SF1">
    <property type="entry name" value="DELETED IN LUNG AND ESOPHAGEAL CANCER PROTEIN 1"/>
    <property type="match status" value="1"/>
</dbReference>
<dbReference type="OrthoDB" id="2115465at2759"/>
<protein>
    <recommendedName>
        <fullName evidence="4">Abnormal spindle-like microcephaly-associated protein ASH domain-containing protein</fullName>
    </recommendedName>
</protein>
<evidence type="ECO:0000256" key="1">
    <source>
        <dbReference type="SAM" id="Coils"/>
    </source>
</evidence>
<evidence type="ECO:0000313" key="2">
    <source>
        <dbReference type="EMBL" id="KAE9537593.1"/>
    </source>
</evidence>
<sequence length="534" mass="60912">MMKKPNPETFDRRQQNMDQSFVLDAHSDDFEKSIVNPLSGVSELKAYITTLKKHKQQMSVMVENIIKTVNVSQENKLTDVLVWEKTSGKPSKIEYGVPLIVEPLKIHDVDHIVNDAFRDYLCREPSGNKKQLFNLLELKEHLSLIEDIRRAEKDVMEVQERLLRVGNKGDWIKLKPWNVENYSLLCPRMFALDANEQNEGVSNDNIVKKNVYGIHSEMRRLRLGLIKERRRLSLPHCVTKIPRKLPILDKTINNGLFVNTNIVRFNRFIPGGIYKKTVIIGNSGKRLITFKLLTNNLSEFDYDYKPACPLAAGMNAKLTITFKCTSMEDTYELITIMTNENKKINILVGAENESPILNYILECYDDMKTTDCKKLALRKPSSVCLFECNACLVGACKTMIVKIKNTGRSSKFILVPENVWYTKPAEDVDWNETLNLGAFTITPSIFEIDFEQTRELTVVFEPHLPSFYCTRFIIVSDNSCAQDVNVFGDGQMFGARSVQLTGPGLLCIRSEAGSYVLDMGKIGEVVRYVYAKNT</sequence>
<evidence type="ECO:0008006" key="4">
    <source>
        <dbReference type="Google" id="ProtNLM"/>
    </source>
</evidence>
<evidence type="ECO:0000313" key="3">
    <source>
        <dbReference type="Proteomes" id="UP000475862"/>
    </source>
</evidence>
<name>A0A6G0TRR7_APHGL</name>
<feature type="non-terminal residue" evidence="2">
    <location>
        <position position="534"/>
    </location>
</feature>
<dbReference type="EMBL" id="VYZN01000018">
    <property type="protein sequence ID" value="KAE9537593.1"/>
    <property type="molecule type" value="Genomic_DNA"/>
</dbReference>
<comment type="caution">
    <text evidence="2">The sequence shown here is derived from an EMBL/GenBank/DDBJ whole genome shotgun (WGS) entry which is preliminary data.</text>
</comment>
<dbReference type="GO" id="GO:0005737">
    <property type="term" value="C:cytoplasm"/>
    <property type="evidence" value="ECO:0007669"/>
    <property type="project" value="TreeGrafter"/>
</dbReference>
<gene>
    <name evidence="2" type="ORF">AGLY_006616</name>
</gene>
<reference evidence="2 3" key="1">
    <citation type="submission" date="2019-08" db="EMBL/GenBank/DDBJ databases">
        <title>The genome of the soybean aphid Biotype 1, its phylome, world population structure and adaptation to the North American continent.</title>
        <authorList>
            <person name="Giordano R."/>
            <person name="Donthu R.K."/>
            <person name="Hernandez A.G."/>
            <person name="Wright C.L."/>
            <person name="Zimin A.V."/>
        </authorList>
    </citation>
    <scope>NUCLEOTIDE SEQUENCE [LARGE SCALE GENOMIC DNA]</scope>
    <source>
        <tissue evidence="2">Whole aphids</tissue>
    </source>
</reference>
<dbReference type="InterPro" id="IPR033304">
    <property type="entry name" value="DLEC1"/>
</dbReference>
<keyword evidence="3" id="KW-1185">Reference proteome</keyword>
<feature type="coiled-coil region" evidence="1">
    <location>
        <begin position="141"/>
        <end position="168"/>
    </location>
</feature>
<dbReference type="GO" id="GO:0005929">
    <property type="term" value="C:cilium"/>
    <property type="evidence" value="ECO:0007669"/>
    <property type="project" value="TreeGrafter"/>
</dbReference>
<dbReference type="GO" id="GO:0015631">
    <property type="term" value="F:tubulin binding"/>
    <property type="evidence" value="ECO:0007669"/>
    <property type="project" value="TreeGrafter"/>
</dbReference>
<proteinExistence type="predicted"/>
<dbReference type="Pfam" id="PF24771">
    <property type="entry name" value="Ig_CFAP74_1st"/>
    <property type="match status" value="1"/>
</dbReference>
<dbReference type="AlphaFoldDB" id="A0A6G0TRR7"/>
<organism evidence="2 3">
    <name type="scientific">Aphis glycines</name>
    <name type="common">Soybean aphid</name>
    <dbReference type="NCBI Taxonomy" id="307491"/>
    <lineage>
        <taxon>Eukaryota</taxon>
        <taxon>Metazoa</taxon>
        <taxon>Ecdysozoa</taxon>
        <taxon>Arthropoda</taxon>
        <taxon>Hexapoda</taxon>
        <taxon>Insecta</taxon>
        <taxon>Pterygota</taxon>
        <taxon>Neoptera</taxon>
        <taxon>Paraneoptera</taxon>
        <taxon>Hemiptera</taxon>
        <taxon>Sternorrhyncha</taxon>
        <taxon>Aphidomorpha</taxon>
        <taxon>Aphidoidea</taxon>
        <taxon>Aphididae</taxon>
        <taxon>Aphidini</taxon>
        <taxon>Aphis</taxon>
        <taxon>Aphis</taxon>
    </lineage>
</organism>
<dbReference type="GO" id="GO:0008285">
    <property type="term" value="P:negative regulation of cell population proliferation"/>
    <property type="evidence" value="ECO:0007669"/>
    <property type="project" value="InterPro"/>
</dbReference>